<dbReference type="OrthoDB" id="54411at2"/>
<dbReference type="InterPro" id="IPR011990">
    <property type="entry name" value="TPR-like_helical_dom_sf"/>
</dbReference>
<dbReference type="RefSeq" id="WP_125326781.1">
    <property type="nucleotide sequence ID" value="NZ_CP034328.1"/>
</dbReference>
<evidence type="ECO:0000256" key="1">
    <source>
        <dbReference type="PROSITE-ProRule" id="PRU00339"/>
    </source>
</evidence>
<dbReference type="InterPro" id="IPR029787">
    <property type="entry name" value="Nucleotide_cyclase"/>
</dbReference>
<dbReference type="AlphaFoldDB" id="A0A3S8UAL3"/>
<dbReference type="Gene3D" id="3.30.70.1230">
    <property type="entry name" value="Nucleotide cyclase"/>
    <property type="match status" value="1"/>
</dbReference>
<keyword evidence="4" id="KW-1185">Reference proteome</keyword>
<evidence type="ECO:0000313" key="4">
    <source>
        <dbReference type="Proteomes" id="UP000282002"/>
    </source>
</evidence>
<dbReference type="Proteomes" id="UP000282002">
    <property type="component" value="Chromosome"/>
</dbReference>
<evidence type="ECO:0000313" key="3">
    <source>
        <dbReference type="EMBL" id="AZL60589.1"/>
    </source>
</evidence>
<dbReference type="Pfam" id="PF00211">
    <property type="entry name" value="Guanylate_cyc"/>
    <property type="match status" value="1"/>
</dbReference>
<dbReference type="GO" id="GO:0006171">
    <property type="term" value="P:cAMP biosynthetic process"/>
    <property type="evidence" value="ECO:0007669"/>
    <property type="project" value="TreeGrafter"/>
</dbReference>
<dbReference type="InterPro" id="IPR001054">
    <property type="entry name" value="A/G_cyclase"/>
</dbReference>
<dbReference type="GO" id="GO:0035556">
    <property type="term" value="P:intracellular signal transduction"/>
    <property type="evidence" value="ECO:0007669"/>
    <property type="project" value="InterPro"/>
</dbReference>
<dbReference type="EMBL" id="CP034328">
    <property type="protein sequence ID" value="AZL60589.1"/>
    <property type="molecule type" value="Genomic_DNA"/>
</dbReference>
<dbReference type="PROSITE" id="PS50005">
    <property type="entry name" value="TPR"/>
    <property type="match status" value="2"/>
</dbReference>
<dbReference type="SUPFAM" id="SSF55073">
    <property type="entry name" value="Nucleotide cyclase"/>
    <property type="match status" value="1"/>
</dbReference>
<reference evidence="3 4" key="1">
    <citation type="submission" date="2018-12" db="EMBL/GenBank/DDBJ databases">
        <title>Complete genome sequencing of Tabrizicola sp. K13M18.</title>
        <authorList>
            <person name="Bae J.-W."/>
        </authorList>
    </citation>
    <scope>NUCLEOTIDE SEQUENCE [LARGE SCALE GENOMIC DNA]</scope>
    <source>
        <strain evidence="3 4">K13M18</strain>
    </source>
</reference>
<keyword evidence="1" id="KW-0802">TPR repeat</keyword>
<protein>
    <submittedName>
        <fullName evidence="3">Adenylate/guanylate cyclase domain-containing protein</fullName>
    </submittedName>
</protein>
<proteinExistence type="predicted"/>
<feature type="domain" description="Guanylate cyclase" evidence="2">
    <location>
        <begin position="10"/>
        <end position="125"/>
    </location>
</feature>
<feature type="repeat" description="TPR" evidence="1">
    <location>
        <begin position="486"/>
        <end position="519"/>
    </location>
</feature>
<evidence type="ECO:0000259" key="2">
    <source>
        <dbReference type="PROSITE" id="PS50125"/>
    </source>
</evidence>
<dbReference type="PROSITE" id="PS50125">
    <property type="entry name" value="GUANYLATE_CYCLASE_2"/>
    <property type="match status" value="1"/>
</dbReference>
<accession>A0A3S8UAL3</accession>
<dbReference type="InterPro" id="IPR019734">
    <property type="entry name" value="TPR_rpt"/>
</dbReference>
<dbReference type="GO" id="GO:0004016">
    <property type="term" value="F:adenylate cyclase activity"/>
    <property type="evidence" value="ECO:0007669"/>
    <property type="project" value="UniProtKB-ARBA"/>
</dbReference>
<dbReference type="CDD" id="cd07302">
    <property type="entry name" value="CHD"/>
    <property type="match status" value="1"/>
</dbReference>
<dbReference type="Gene3D" id="1.25.40.10">
    <property type="entry name" value="Tetratricopeptide repeat domain"/>
    <property type="match status" value="1"/>
</dbReference>
<dbReference type="PANTHER" id="PTHR43081">
    <property type="entry name" value="ADENYLATE CYCLASE, TERMINAL-DIFFERENTIATION SPECIFIC-RELATED"/>
    <property type="match status" value="1"/>
</dbReference>
<dbReference type="SUPFAM" id="SSF48452">
    <property type="entry name" value="TPR-like"/>
    <property type="match status" value="1"/>
</dbReference>
<dbReference type="KEGG" id="taw:EI545_18220"/>
<gene>
    <name evidence="3" type="ORF">EI545_18220</name>
</gene>
<name>A0A3S8UAL3_9RHOB</name>
<dbReference type="SMART" id="SM00028">
    <property type="entry name" value="TPR"/>
    <property type="match status" value="2"/>
</dbReference>
<dbReference type="InterPro" id="IPR050697">
    <property type="entry name" value="Adenylyl/Guanylyl_Cyclase_3/4"/>
</dbReference>
<dbReference type="PANTHER" id="PTHR43081:SF19">
    <property type="entry name" value="PH-SENSITIVE ADENYLATE CYCLASE RV1264"/>
    <property type="match status" value="1"/>
</dbReference>
<feature type="repeat" description="TPR" evidence="1">
    <location>
        <begin position="449"/>
        <end position="482"/>
    </location>
</feature>
<sequence length="591" mass="65088">MPKQQRRLVAIVSMDVAGFSRLIHENEKHTVGVITGVFEERILPATASHGGEVFKTMGDGILIEFASPVAAVEMAAAFQQETRATPVLDASGRPMQARIGIVLADVLVVGNDRFGEGVNLAVRLQEFAPPGGITISRGIKEYLDGKTELEFASLGYQKVKSIDDPQEIWVWPPDQRAKPVKPGLGNPGRPSIVILPFDNLSSDPEQNYFADGMTEELTATLSRIRDFLVIARNTAFTYKGRSSDVRQISQELGVSYVLEGSVRKSGDRLRVTAQLVAADTGAHIWSDTFEGATAEVFDLQDMIARQVAGAVYPSIRAAEVERAQRKRPDNLEAYDLVMQALPQLWAHRMDANAEAIRLLERALVADPNYGLAAGLAAWAHAQQIVYNWTADAEAERKKGLHLIEIAVRNVGDDPTAMTAISSAIMLLDGNVRRGVEFVDRALSIDPNHAWAWTRRGFSHVYAGESELALSAFGRAISLSPRDPFAFHTYIGIGLAHFAAQNAPEAVHWVRRALDLRPGMTWPYRDLAVYLAHTGEHDQARLALAEFTYLRPTMTLESMADDLRFMSPPLLRRYIEGLRLAGLPTAIAEQHP</sequence>
<dbReference type="Gene3D" id="3.40.50.10070">
    <property type="entry name" value="TolB, N-terminal domain"/>
    <property type="match status" value="1"/>
</dbReference>
<organism evidence="3 4">
    <name type="scientific">Tabrizicola piscis</name>
    <dbReference type="NCBI Taxonomy" id="2494374"/>
    <lineage>
        <taxon>Bacteria</taxon>
        <taxon>Pseudomonadati</taxon>
        <taxon>Pseudomonadota</taxon>
        <taxon>Alphaproteobacteria</taxon>
        <taxon>Rhodobacterales</taxon>
        <taxon>Paracoccaceae</taxon>
        <taxon>Tabrizicola</taxon>
    </lineage>
</organism>